<comment type="similarity">
    <text evidence="1">Belongs to the DNA polymerase type-Y family.</text>
</comment>
<evidence type="ECO:0000256" key="3">
    <source>
        <dbReference type="ARBA" id="ARBA00012417"/>
    </source>
</evidence>
<dbReference type="GO" id="GO:0016740">
    <property type="term" value="F:transferase activity"/>
    <property type="evidence" value="ECO:0007669"/>
    <property type="project" value="UniProtKB-KW"/>
</dbReference>
<dbReference type="InterPro" id="IPR017961">
    <property type="entry name" value="DNA_pol_Y-fam_little_finger"/>
</dbReference>
<dbReference type="GO" id="GO:0003684">
    <property type="term" value="F:damaged DNA binding"/>
    <property type="evidence" value="ECO:0007669"/>
    <property type="project" value="InterPro"/>
</dbReference>
<dbReference type="RefSeq" id="WP_072705618.1">
    <property type="nucleotide sequence ID" value="NZ_FMJB01000043.1"/>
</dbReference>
<evidence type="ECO:0000256" key="1">
    <source>
        <dbReference type="ARBA" id="ARBA00010945"/>
    </source>
</evidence>
<name>A0A1M4MZ67_9RHOB</name>
<keyword evidence="4" id="KW-0227">DNA damage</keyword>
<dbReference type="PANTHER" id="PTHR35369">
    <property type="entry name" value="BLR3025 PROTEIN-RELATED"/>
    <property type="match status" value="1"/>
</dbReference>
<organism evidence="9 10">
    <name type="scientific">Donghicola eburneus</name>
    <dbReference type="NCBI Taxonomy" id="393278"/>
    <lineage>
        <taxon>Bacteria</taxon>
        <taxon>Pseudomonadati</taxon>
        <taxon>Pseudomonadota</taxon>
        <taxon>Alphaproteobacteria</taxon>
        <taxon>Rhodobacterales</taxon>
        <taxon>Roseobacteraceae</taxon>
        <taxon>Donghicola</taxon>
    </lineage>
</organism>
<dbReference type="InterPro" id="IPR043128">
    <property type="entry name" value="Rev_trsase/Diguanyl_cyclase"/>
</dbReference>
<protein>
    <recommendedName>
        <fullName evidence="3">DNA-directed DNA polymerase</fullName>
        <ecNumber evidence="3">2.7.7.7</ecNumber>
    </recommendedName>
</protein>
<reference evidence="10" key="1">
    <citation type="submission" date="2016-09" db="EMBL/GenBank/DDBJ databases">
        <authorList>
            <person name="Wibberg D."/>
        </authorList>
    </citation>
    <scope>NUCLEOTIDE SEQUENCE [LARGE SCALE GENOMIC DNA]</scope>
</reference>
<evidence type="ECO:0000313" key="9">
    <source>
        <dbReference type="EMBL" id="SCM67054.1"/>
    </source>
</evidence>
<dbReference type="InterPro" id="IPR050356">
    <property type="entry name" value="SulA_CellDiv_inhibitor"/>
</dbReference>
<comment type="function">
    <text evidence="5">Poorly processive, error-prone DNA polymerase involved in untargeted mutagenesis. Copies undamaged DNA at stalled replication forks, which arise in vivo from mismatched or misaligned primer ends. These misaligned primers can be extended by PolIV. Exhibits no 3'-5' exonuclease (proofreading) activity. May be involved in translesional synthesis, in conjunction with the beta clamp from PolIII.</text>
</comment>
<evidence type="ECO:0000256" key="6">
    <source>
        <dbReference type="ARBA" id="ARBA00049244"/>
    </source>
</evidence>
<dbReference type="SUPFAM" id="SSF56672">
    <property type="entry name" value="DNA/RNA polymerases"/>
    <property type="match status" value="1"/>
</dbReference>
<evidence type="ECO:0000256" key="5">
    <source>
        <dbReference type="ARBA" id="ARBA00025589"/>
    </source>
</evidence>
<dbReference type="Pfam" id="PF00817">
    <property type="entry name" value="IMS"/>
    <property type="match status" value="1"/>
</dbReference>
<sequence>MSREILSVWFLRLASQRALRRRSVAGPFAVVGRNRGSEQVTCLSMAASRAGLQAGMALADARAMCPDLTTVPADPRGDAWFLRMLARWAGRYCPWVGLEGEDGLVLDITGSSHLMGGPEALMADLRQRLMRAGFTVRLGVAPTRGAAWALAHYDEGIALGDQVRARLWPLPVGALRLEDDVIEGLARLGVRKVADLAALPRATVGRRFGQQPLVRLDQALGGQPESITPVAERERPAARLTLAEPIGRTDDVMEGVRHLLGQLCPQLEESGEGARTLLLTLRRVDLRDASVELRLARPMRKPDDIAPLFAKGVDEIDAGYGIDQMRLEATVAEALPPEQVTAHSVPGDIARAGALADLMTRLGGRLGLENVLRWQPAESHIPERAFSTAAAAWSEPARVWPDVPRARPVLIFAPESVGGSGARAVPRRFRWRRMDLHLLEAEGPERIAPEWWLDDPAWRSGLRDYWRVQTREGWRLWMFHTPQDPAWYVQGLF</sequence>
<comment type="catalytic activity">
    <reaction evidence="6">
        <text>DNA(n) + a 2'-deoxyribonucleoside 5'-triphosphate = DNA(n+1) + diphosphate</text>
        <dbReference type="Rhea" id="RHEA:22508"/>
        <dbReference type="Rhea" id="RHEA-COMP:17339"/>
        <dbReference type="Rhea" id="RHEA-COMP:17340"/>
        <dbReference type="ChEBI" id="CHEBI:33019"/>
        <dbReference type="ChEBI" id="CHEBI:61560"/>
        <dbReference type="ChEBI" id="CHEBI:173112"/>
        <dbReference type="EC" id="2.7.7.7"/>
    </reaction>
</comment>
<keyword evidence="9" id="KW-0808">Transferase</keyword>
<feature type="domain" description="UmuC" evidence="7">
    <location>
        <begin position="20"/>
        <end position="149"/>
    </location>
</feature>
<evidence type="ECO:0000256" key="2">
    <source>
        <dbReference type="ARBA" id="ARBA00011245"/>
    </source>
</evidence>
<accession>A0A1M4MZ67</accession>
<evidence type="ECO:0000259" key="7">
    <source>
        <dbReference type="Pfam" id="PF00817"/>
    </source>
</evidence>
<evidence type="ECO:0000313" key="10">
    <source>
        <dbReference type="Proteomes" id="UP000184085"/>
    </source>
</evidence>
<gene>
    <name evidence="9" type="ORF">KARMA_1241</name>
</gene>
<proteinExistence type="inferred from homology"/>
<dbReference type="Gene3D" id="3.30.70.270">
    <property type="match status" value="1"/>
</dbReference>
<evidence type="ECO:0000256" key="4">
    <source>
        <dbReference type="ARBA" id="ARBA00022763"/>
    </source>
</evidence>
<dbReference type="CDD" id="cd03468">
    <property type="entry name" value="PolY_like"/>
    <property type="match status" value="1"/>
</dbReference>
<dbReference type="EMBL" id="FMJB01000043">
    <property type="protein sequence ID" value="SCM67054.1"/>
    <property type="molecule type" value="Genomic_DNA"/>
</dbReference>
<feature type="domain" description="DNA polymerase Y-family little finger" evidence="8">
    <location>
        <begin position="241"/>
        <end position="323"/>
    </location>
</feature>
<dbReference type="Pfam" id="PF11799">
    <property type="entry name" value="IMS_C"/>
    <property type="match status" value="1"/>
</dbReference>
<dbReference type="EC" id="2.7.7.7" evidence="3"/>
<dbReference type="Proteomes" id="UP000184085">
    <property type="component" value="Unassembled WGS sequence"/>
</dbReference>
<dbReference type="InterPro" id="IPR043502">
    <property type="entry name" value="DNA/RNA_pol_sf"/>
</dbReference>
<keyword evidence="10" id="KW-1185">Reference proteome</keyword>
<comment type="subunit">
    <text evidence="2">Monomer.</text>
</comment>
<dbReference type="PANTHER" id="PTHR35369:SF2">
    <property type="entry name" value="BLR3025 PROTEIN"/>
    <property type="match status" value="1"/>
</dbReference>
<dbReference type="InterPro" id="IPR001126">
    <property type="entry name" value="UmuC"/>
</dbReference>
<dbReference type="GO" id="GO:0006281">
    <property type="term" value="P:DNA repair"/>
    <property type="evidence" value="ECO:0007669"/>
    <property type="project" value="InterPro"/>
</dbReference>
<evidence type="ECO:0000259" key="8">
    <source>
        <dbReference type="Pfam" id="PF11799"/>
    </source>
</evidence>
<dbReference type="Gene3D" id="3.40.1170.60">
    <property type="match status" value="1"/>
</dbReference>
<dbReference type="AlphaFoldDB" id="A0A1M4MZ67"/>